<comment type="subcellular location">
    <subcellularLocation>
        <location evidence="1">Cytoplasm</location>
    </subcellularLocation>
</comment>
<keyword evidence="2" id="KW-0963">Cytoplasm</keyword>
<organism evidence="11 12">
    <name type="scientific">Paenibacillus thalictri</name>
    <dbReference type="NCBI Taxonomy" id="2527873"/>
    <lineage>
        <taxon>Bacteria</taxon>
        <taxon>Bacillati</taxon>
        <taxon>Bacillota</taxon>
        <taxon>Bacilli</taxon>
        <taxon>Bacillales</taxon>
        <taxon>Paenibacillaceae</taxon>
        <taxon>Paenibacillus</taxon>
    </lineage>
</organism>
<gene>
    <name evidence="11" type="ORF">EYB31_30285</name>
</gene>
<dbReference type="SUPFAM" id="SSF46689">
    <property type="entry name" value="Homeodomain-like"/>
    <property type="match status" value="2"/>
</dbReference>
<dbReference type="GO" id="GO:0005737">
    <property type="term" value="C:cytoplasm"/>
    <property type="evidence" value="ECO:0007669"/>
    <property type="project" value="UniProtKB-SubCell"/>
</dbReference>
<keyword evidence="3 8" id="KW-0597">Phosphoprotein</keyword>
<dbReference type="InterPro" id="IPR051552">
    <property type="entry name" value="HptR"/>
</dbReference>
<dbReference type="SMART" id="SM00342">
    <property type="entry name" value="HTH_ARAC"/>
    <property type="match status" value="1"/>
</dbReference>
<dbReference type="GO" id="GO:0043565">
    <property type="term" value="F:sequence-specific DNA binding"/>
    <property type="evidence" value="ECO:0007669"/>
    <property type="project" value="InterPro"/>
</dbReference>
<evidence type="ECO:0000313" key="11">
    <source>
        <dbReference type="EMBL" id="TBL71381.1"/>
    </source>
</evidence>
<dbReference type="Proteomes" id="UP000293142">
    <property type="component" value="Unassembled WGS sequence"/>
</dbReference>
<evidence type="ECO:0000256" key="1">
    <source>
        <dbReference type="ARBA" id="ARBA00004496"/>
    </source>
</evidence>
<proteinExistence type="predicted"/>
<accession>A0A4Q9DKL5</accession>
<feature type="modified residue" description="4-aspartylphosphate" evidence="8">
    <location>
        <position position="55"/>
    </location>
</feature>
<dbReference type="GO" id="GO:0003700">
    <property type="term" value="F:DNA-binding transcription factor activity"/>
    <property type="evidence" value="ECO:0007669"/>
    <property type="project" value="InterPro"/>
</dbReference>
<dbReference type="PROSITE" id="PS01124">
    <property type="entry name" value="HTH_ARAC_FAMILY_2"/>
    <property type="match status" value="1"/>
</dbReference>
<evidence type="ECO:0000256" key="5">
    <source>
        <dbReference type="ARBA" id="ARBA00023015"/>
    </source>
</evidence>
<dbReference type="RefSeq" id="WP_131017246.1">
    <property type="nucleotide sequence ID" value="NZ_SIRE01000026.1"/>
</dbReference>
<evidence type="ECO:0000256" key="8">
    <source>
        <dbReference type="PROSITE-ProRule" id="PRU00169"/>
    </source>
</evidence>
<protein>
    <submittedName>
        <fullName evidence="11">Response regulator</fullName>
    </submittedName>
</protein>
<keyword evidence="6" id="KW-0238">DNA-binding</keyword>
<dbReference type="Pfam" id="PF00072">
    <property type="entry name" value="Response_reg"/>
    <property type="match status" value="1"/>
</dbReference>
<feature type="domain" description="Response regulatory" evidence="10">
    <location>
        <begin position="3"/>
        <end position="120"/>
    </location>
</feature>
<evidence type="ECO:0000313" key="12">
    <source>
        <dbReference type="Proteomes" id="UP000293142"/>
    </source>
</evidence>
<dbReference type="InterPro" id="IPR018060">
    <property type="entry name" value="HTH_AraC"/>
</dbReference>
<dbReference type="Pfam" id="PF12833">
    <property type="entry name" value="HTH_18"/>
    <property type="match status" value="1"/>
</dbReference>
<dbReference type="InterPro" id="IPR020449">
    <property type="entry name" value="Tscrpt_reg_AraC-type_HTH"/>
</dbReference>
<dbReference type="OrthoDB" id="342399at2"/>
<keyword evidence="12" id="KW-1185">Reference proteome</keyword>
<dbReference type="SMART" id="SM00448">
    <property type="entry name" value="REC"/>
    <property type="match status" value="1"/>
</dbReference>
<evidence type="ECO:0000256" key="2">
    <source>
        <dbReference type="ARBA" id="ARBA00022490"/>
    </source>
</evidence>
<dbReference type="SUPFAM" id="SSF52172">
    <property type="entry name" value="CheY-like"/>
    <property type="match status" value="1"/>
</dbReference>
<dbReference type="EMBL" id="SIRE01000026">
    <property type="protein sequence ID" value="TBL71381.1"/>
    <property type="molecule type" value="Genomic_DNA"/>
</dbReference>
<dbReference type="CDD" id="cd17536">
    <property type="entry name" value="REC_YesN-like"/>
    <property type="match status" value="1"/>
</dbReference>
<evidence type="ECO:0000256" key="3">
    <source>
        <dbReference type="ARBA" id="ARBA00022553"/>
    </source>
</evidence>
<reference evidence="11 12" key="1">
    <citation type="submission" date="2019-02" db="EMBL/GenBank/DDBJ databases">
        <title>Paenibacillus sp. nov., isolated from surface-sterilized tissue of Thalictrum simplex L.</title>
        <authorList>
            <person name="Tuo L."/>
        </authorList>
    </citation>
    <scope>NUCLEOTIDE SEQUENCE [LARGE SCALE GENOMIC DNA]</scope>
    <source>
        <strain evidence="11 12">N2SHLJ1</strain>
    </source>
</reference>
<name>A0A4Q9DKL5_9BACL</name>
<keyword evidence="5" id="KW-0805">Transcription regulation</keyword>
<dbReference type="GO" id="GO:0000160">
    <property type="term" value="P:phosphorelay signal transduction system"/>
    <property type="evidence" value="ECO:0007669"/>
    <property type="project" value="UniProtKB-KW"/>
</dbReference>
<evidence type="ECO:0000256" key="4">
    <source>
        <dbReference type="ARBA" id="ARBA00023012"/>
    </source>
</evidence>
<feature type="domain" description="HTH araC/xylS-type" evidence="9">
    <location>
        <begin position="257"/>
        <end position="355"/>
    </location>
</feature>
<evidence type="ECO:0000256" key="7">
    <source>
        <dbReference type="ARBA" id="ARBA00023163"/>
    </source>
</evidence>
<dbReference type="InterPro" id="IPR001789">
    <property type="entry name" value="Sig_transdc_resp-reg_receiver"/>
</dbReference>
<dbReference type="PROSITE" id="PS50110">
    <property type="entry name" value="RESPONSE_REGULATORY"/>
    <property type="match status" value="1"/>
</dbReference>
<evidence type="ECO:0000256" key="6">
    <source>
        <dbReference type="ARBA" id="ARBA00023125"/>
    </source>
</evidence>
<comment type="caution">
    <text evidence="11">The sequence shown here is derived from an EMBL/GenBank/DDBJ whole genome shotgun (WGS) entry which is preliminary data.</text>
</comment>
<dbReference type="PANTHER" id="PTHR42713">
    <property type="entry name" value="HISTIDINE KINASE-RELATED"/>
    <property type="match status" value="1"/>
</dbReference>
<dbReference type="Gene3D" id="1.10.10.60">
    <property type="entry name" value="Homeodomain-like"/>
    <property type="match status" value="2"/>
</dbReference>
<keyword evidence="7" id="KW-0804">Transcription</keyword>
<dbReference type="InterPro" id="IPR011006">
    <property type="entry name" value="CheY-like_superfamily"/>
</dbReference>
<evidence type="ECO:0000259" key="10">
    <source>
        <dbReference type="PROSITE" id="PS50110"/>
    </source>
</evidence>
<dbReference type="Gene3D" id="3.40.50.2300">
    <property type="match status" value="1"/>
</dbReference>
<dbReference type="PANTHER" id="PTHR42713:SF3">
    <property type="entry name" value="TRANSCRIPTIONAL REGULATORY PROTEIN HPTR"/>
    <property type="match status" value="1"/>
</dbReference>
<dbReference type="AlphaFoldDB" id="A0A4Q9DKL5"/>
<dbReference type="PRINTS" id="PR00032">
    <property type="entry name" value="HTHARAC"/>
</dbReference>
<sequence>MIKMMIVDDEYIIREGLKTMIPWERLGIDLQAVCSNAYEALDIINTIEPDIMLTDIRMPGMDGLELTEAGLAQYPQLKIILLTGFGEFQYAKQALTLGAFDILLKPTDEDELLRTLQKALEAIRKERSERESYFQLLCQQYMRQPSEASLDRLAGAPNAGEPHYAVASWQEPGAQTAAFYVLDSLASEGDIPAKLAEVISEHADEETAVPVGVSELLASLRDLPEGGYQATRALEHQMQHGGGIMLYSMMNHMAEILKVVDRVDRNFHEPLTVAKLAAELFVSEGYFSKMFKNATGKTFTDYITEKRIGKAKELLRDPRVKTYEVALTVGYTDQRYFSQVFKKAVGMTPREYRERENISTS</sequence>
<dbReference type="InterPro" id="IPR009057">
    <property type="entry name" value="Homeodomain-like_sf"/>
</dbReference>
<evidence type="ECO:0000259" key="9">
    <source>
        <dbReference type="PROSITE" id="PS01124"/>
    </source>
</evidence>
<keyword evidence="4" id="KW-0902">Two-component regulatory system</keyword>